<dbReference type="InterPro" id="IPR037523">
    <property type="entry name" value="VOC_core"/>
</dbReference>
<organism evidence="11 12">
    <name type="scientific">Rhizorhabdus wittichii (strain DSM 6014 / CCUG 31198 / JCM 15750 / NBRC 105917 / EY 4224 / RW1)</name>
    <name type="common">Sphingomonas wittichii</name>
    <dbReference type="NCBI Taxonomy" id="392499"/>
    <lineage>
        <taxon>Bacteria</taxon>
        <taxon>Pseudomonadati</taxon>
        <taxon>Pseudomonadota</taxon>
        <taxon>Alphaproteobacteria</taxon>
        <taxon>Sphingomonadales</taxon>
        <taxon>Sphingomonadaceae</taxon>
        <taxon>Rhizorhabdus</taxon>
    </lineage>
</organism>
<comment type="cofactor">
    <cofactor evidence="1">
        <name>Ni(2+)</name>
        <dbReference type="ChEBI" id="CHEBI:49786"/>
    </cofactor>
</comment>
<dbReference type="InterPro" id="IPR029068">
    <property type="entry name" value="Glyas_Bleomycin-R_OHBP_Dase"/>
</dbReference>
<dbReference type="PANTHER" id="PTHR46036">
    <property type="entry name" value="LACTOYLGLUTATHIONE LYASE"/>
    <property type="match status" value="1"/>
</dbReference>
<evidence type="ECO:0000256" key="1">
    <source>
        <dbReference type="ARBA" id="ARBA00001967"/>
    </source>
</evidence>
<dbReference type="Pfam" id="PF00903">
    <property type="entry name" value="Glyoxalase"/>
    <property type="match status" value="1"/>
</dbReference>
<dbReference type="GO" id="GO:0019243">
    <property type="term" value="P:methylglyoxal catabolic process to D-lactate via S-lactoyl-glutathione"/>
    <property type="evidence" value="ECO:0007669"/>
    <property type="project" value="TreeGrafter"/>
</dbReference>
<dbReference type="GO" id="GO:0004462">
    <property type="term" value="F:lactoylglutathione lyase activity"/>
    <property type="evidence" value="ECO:0007669"/>
    <property type="project" value="UniProtKB-EC"/>
</dbReference>
<evidence type="ECO:0000256" key="4">
    <source>
        <dbReference type="ARBA" id="ARBA00030892"/>
    </source>
</evidence>
<comment type="cofactor">
    <cofactor evidence="9">
        <name>Zn(2+)</name>
        <dbReference type="ChEBI" id="CHEBI:29105"/>
    </cofactor>
    <text evidence="9">Binds 1 zinc ion per subunit. In the homodimer, two zinc ions are bound between subunits.</text>
</comment>
<dbReference type="NCBIfam" id="TIGR00068">
    <property type="entry name" value="glyox_I"/>
    <property type="match status" value="1"/>
</dbReference>
<evidence type="ECO:0000256" key="9">
    <source>
        <dbReference type="PIRSR" id="PIRSR604361-3"/>
    </source>
</evidence>
<evidence type="ECO:0000313" key="12">
    <source>
        <dbReference type="Proteomes" id="UP000001989"/>
    </source>
</evidence>
<accession>A0A9J9HB16</accession>
<evidence type="ECO:0000256" key="7">
    <source>
        <dbReference type="ARBA" id="ARBA00048273"/>
    </source>
</evidence>
<dbReference type="Proteomes" id="UP000001989">
    <property type="component" value="Chromosome"/>
</dbReference>
<dbReference type="InterPro" id="IPR004360">
    <property type="entry name" value="Glyas_Fos-R_dOase_dom"/>
</dbReference>
<proteinExistence type="predicted"/>
<evidence type="ECO:0000256" key="8">
    <source>
        <dbReference type="PIRSR" id="PIRSR604361-1"/>
    </source>
</evidence>
<feature type="binding site" evidence="9">
    <location>
        <position position="151"/>
    </location>
    <ligand>
        <name>Zn(2+)</name>
        <dbReference type="ChEBI" id="CHEBI:29105"/>
        <note>ligand shared between dimeric partners</note>
    </ligand>
</feature>
<dbReference type="EMBL" id="CP000699">
    <property type="protein sequence ID" value="ABQ68350.1"/>
    <property type="molecule type" value="Genomic_DNA"/>
</dbReference>
<dbReference type="GO" id="GO:0046872">
    <property type="term" value="F:metal ion binding"/>
    <property type="evidence" value="ECO:0007669"/>
    <property type="project" value="UniProtKB-KW"/>
</dbReference>
<keyword evidence="12" id="KW-1185">Reference proteome</keyword>
<dbReference type="PANTHER" id="PTHR46036:SF5">
    <property type="entry name" value="LACTOYLGLUTATHIONE LYASE"/>
    <property type="match status" value="1"/>
</dbReference>
<evidence type="ECO:0000256" key="3">
    <source>
        <dbReference type="ARBA" id="ARBA00030537"/>
    </source>
</evidence>
<dbReference type="KEGG" id="swi:Swit_1990"/>
<comment type="catalytic activity">
    <reaction evidence="7">
        <text>(R)-S-lactoylglutathione = methylglyoxal + glutathione</text>
        <dbReference type="Rhea" id="RHEA:19069"/>
        <dbReference type="ChEBI" id="CHEBI:17158"/>
        <dbReference type="ChEBI" id="CHEBI:57474"/>
        <dbReference type="ChEBI" id="CHEBI:57925"/>
        <dbReference type="EC" id="4.4.1.5"/>
    </reaction>
</comment>
<evidence type="ECO:0000256" key="6">
    <source>
        <dbReference type="ARBA" id="ARBA00033298"/>
    </source>
</evidence>
<feature type="active site" description="Proton donor/acceptor" evidence="8">
    <location>
        <position position="151"/>
    </location>
</feature>
<feature type="binding site" evidence="9">
    <location>
        <position position="84"/>
    </location>
    <ligand>
        <name>Zn(2+)</name>
        <dbReference type="ChEBI" id="CHEBI:29105"/>
        <note>ligand shared between dimeric partners</note>
    </ligand>
</feature>
<evidence type="ECO:0000313" key="11">
    <source>
        <dbReference type="EMBL" id="ABQ68350.1"/>
    </source>
</evidence>
<dbReference type="InterPro" id="IPR004361">
    <property type="entry name" value="Glyoxalase_1"/>
</dbReference>
<dbReference type="GO" id="GO:0005737">
    <property type="term" value="C:cytoplasm"/>
    <property type="evidence" value="ECO:0007669"/>
    <property type="project" value="TreeGrafter"/>
</dbReference>
<dbReference type="Gene3D" id="3.10.180.10">
    <property type="entry name" value="2,3-Dihydroxybiphenyl 1,2-Dioxygenase, domain 1"/>
    <property type="match status" value="1"/>
</dbReference>
<name>A0A9J9HB16_RHIWR</name>
<evidence type="ECO:0000256" key="5">
    <source>
        <dbReference type="ARBA" id="ARBA00032460"/>
    </source>
</evidence>
<keyword evidence="9" id="KW-0862">Zinc</keyword>
<dbReference type="SUPFAM" id="SSF54593">
    <property type="entry name" value="Glyoxalase/Bleomycin resistance protein/Dihydroxybiphenyl dioxygenase"/>
    <property type="match status" value="1"/>
</dbReference>
<feature type="domain" description="VOC" evidence="10">
    <location>
        <begin position="30"/>
        <end position="155"/>
    </location>
</feature>
<gene>
    <name evidence="11" type="ordered locus">Swit_1990</name>
</gene>
<evidence type="ECO:0000259" key="10">
    <source>
        <dbReference type="PROSITE" id="PS51819"/>
    </source>
</evidence>
<reference evidence="11 12" key="1">
    <citation type="journal article" date="2010" name="J. Bacteriol.">
        <title>Genome sequence of the dioxin-mineralizing bacterium Sphingomonas wittichii RW1.</title>
        <authorList>
            <person name="Miller T.R."/>
            <person name="Delcher A.L."/>
            <person name="Salzberg S.L."/>
            <person name="Saunders E."/>
            <person name="Detter J.C."/>
            <person name="Halden R.U."/>
        </authorList>
    </citation>
    <scope>NUCLEOTIDE SEQUENCE [LARGE SCALE GENOMIC DNA]</scope>
    <source>
        <strain evidence="12">DSM 6014 / CCUG 31198 / JCM 15750 / NBRC 105917 / EY 4224 / RW1</strain>
    </source>
</reference>
<keyword evidence="9" id="KW-0479">Metal-binding</keyword>
<dbReference type="AlphaFoldDB" id="A0A9J9HB16"/>
<dbReference type="PROSITE" id="PS51819">
    <property type="entry name" value="VOC"/>
    <property type="match status" value="1"/>
</dbReference>
<keyword evidence="11" id="KW-0456">Lyase</keyword>
<feature type="binding site" evidence="9">
    <location>
        <position position="103"/>
    </location>
    <ligand>
        <name>Zn(2+)</name>
        <dbReference type="ChEBI" id="CHEBI:29105"/>
        <note>ligand shared between dimeric partners</note>
    </ligand>
</feature>
<sequence>MAAARRGAMGETSMTDDKLWVWGADATRPRLLHSMIRIRDVDASLRFYRDGMGMKLLDRYDFEAYAFSILFLSFDDYGDGPAIELTYNWGVEEPYSHGSGYGHIALGVPDVAAAVQALAGHGGTVTREPYQLVPGGPTMAFVKDPDGYAIELIQTRRSETPRG</sequence>
<evidence type="ECO:0000256" key="2">
    <source>
        <dbReference type="ARBA" id="ARBA00030291"/>
    </source>
</evidence>
<protein>
    <recommendedName>
        <fullName evidence="4">Aldoketomutase</fullName>
    </recommendedName>
    <alternativeName>
        <fullName evidence="3">Glyoxalase I</fullName>
    </alternativeName>
    <alternativeName>
        <fullName evidence="2">Ketone-aldehyde mutase</fullName>
    </alternativeName>
    <alternativeName>
        <fullName evidence="5">Methylglyoxalase</fullName>
    </alternativeName>
    <alternativeName>
        <fullName evidence="6">S-D-lactoylglutathione methylglyoxal lyase</fullName>
    </alternativeName>
</protein>